<dbReference type="GO" id="GO:0005737">
    <property type="term" value="C:cytoplasm"/>
    <property type="evidence" value="ECO:0007669"/>
    <property type="project" value="UniProtKB-SubCell"/>
</dbReference>
<gene>
    <name evidence="21" type="ORF">AWM70_00745</name>
</gene>
<feature type="transmembrane region" description="Helical" evidence="19">
    <location>
        <begin position="36"/>
        <end position="57"/>
    </location>
</feature>
<feature type="transmembrane region" description="Helical" evidence="19">
    <location>
        <begin position="143"/>
        <end position="166"/>
    </location>
</feature>
<dbReference type="GO" id="GO:0000155">
    <property type="term" value="F:phosphorelay sensor kinase activity"/>
    <property type="evidence" value="ECO:0007669"/>
    <property type="project" value="InterPro"/>
</dbReference>
<dbReference type="Proteomes" id="UP000092573">
    <property type="component" value="Chromosome"/>
</dbReference>
<dbReference type="KEGG" id="pyg:AWM70_00745"/>
<keyword evidence="11" id="KW-0547">Nucleotide-binding</keyword>
<dbReference type="PANTHER" id="PTHR24421:SF10">
    <property type="entry name" value="NITRATE_NITRITE SENSOR PROTEIN NARQ"/>
    <property type="match status" value="1"/>
</dbReference>
<keyword evidence="16" id="KW-0411">Iron-sulfur</keyword>
<dbReference type="InterPro" id="IPR050482">
    <property type="entry name" value="Sensor_HK_TwoCompSys"/>
</dbReference>
<keyword evidence="10" id="KW-0479">Metal-binding</keyword>
<dbReference type="PANTHER" id="PTHR24421">
    <property type="entry name" value="NITRATE/NITRITE SENSOR PROTEIN NARX-RELATED"/>
    <property type="match status" value="1"/>
</dbReference>
<feature type="domain" description="Histidine kinase" evidence="20">
    <location>
        <begin position="344"/>
        <end position="540"/>
    </location>
</feature>
<evidence type="ECO:0000256" key="1">
    <source>
        <dbReference type="ARBA" id="ARBA00000085"/>
    </source>
</evidence>
<evidence type="ECO:0000256" key="10">
    <source>
        <dbReference type="ARBA" id="ARBA00022723"/>
    </source>
</evidence>
<evidence type="ECO:0000313" key="22">
    <source>
        <dbReference type="Proteomes" id="UP000092573"/>
    </source>
</evidence>
<dbReference type="GO" id="GO:0005524">
    <property type="term" value="F:ATP binding"/>
    <property type="evidence" value="ECO:0007669"/>
    <property type="project" value="UniProtKB-KW"/>
</dbReference>
<evidence type="ECO:0000256" key="14">
    <source>
        <dbReference type="ARBA" id="ARBA00023004"/>
    </source>
</evidence>
<dbReference type="InterPro" id="IPR005467">
    <property type="entry name" value="His_kinase_dom"/>
</dbReference>
<comment type="function">
    <text evidence="17">Member of the two-component regulatory system NreB/NreC involved in the control of dissimilatory nitrate/nitrite reduction in response to oxygen. NreB functions as a direct oxygen sensor histidine kinase which is autophosphorylated, in the absence of oxygen, probably at the conserved histidine residue, and transfers its phosphate group probably to a conserved aspartate residue of NreC. NreB/NreC activates the expression of the nitrate (narGHJI) and nitrite (nir) reductase operons, as well as the putative nitrate transporter gene narT.</text>
</comment>
<dbReference type="Gene3D" id="1.20.5.1930">
    <property type="match status" value="1"/>
</dbReference>
<evidence type="ECO:0000256" key="12">
    <source>
        <dbReference type="ARBA" id="ARBA00022777"/>
    </source>
</evidence>
<keyword evidence="19" id="KW-0812">Transmembrane</keyword>
<dbReference type="InterPro" id="IPR004358">
    <property type="entry name" value="Sig_transdc_His_kin-like_C"/>
</dbReference>
<evidence type="ECO:0000256" key="3">
    <source>
        <dbReference type="ARBA" id="ARBA00004496"/>
    </source>
</evidence>
<dbReference type="RefSeq" id="WP_068693474.1">
    <property type="nucleotide sequence ID" value="NZ_CP014167.1"/>
</dbReference>
<keyword evidence="22" id="KW-1185">Reference proteome</keyword>
<dbReference type="OrthoDB" id="9781904at2"/>
<dbReference type="GO" id="GO:0046983">
    <property type="term" value="F:protein dimerization activity"/>
    <property type="evidence" value="ECO:0007669"/>
    <property type="project" value="InterPro"/>
</dbReference>
<dbReference type="Pfam" id="PF07730">
    <property type="entry name" value="HisKA_3"/>
    <property type="match status" value="1"/>
</dbReference>
<keyword evidence="14" id="KW-0408">Iron</keyword>
<evidence type="ECO:0000256" key="8">
    <source>
        <dbReference type="ARBA" id="ARBA00022553"/>
    </source>
</evidence>
<sequence length="544" mass="61067">MKSKSAFERNTWRFTRYGSLFLITLVYLFNPSSIPLWIRLGMIIALLASVPVAVNLYRHYADKPVALKIAVICEMAVIVLLLLPTGGMDSPFKWYALNPLMVASELLSAWFAWSLLVSYIGVLGAVFYIFLNLELKNVPAFAFQNSGLIAALVVVVVAMQMIGSVLRELDRANERTDETLDHIKSIYHIVETASHHELMNIGQIIADCVVKLTKLPKALFWFAPRPGEVTPASCQTGWNQAEEAQLFARMEQHLEEWRRNDEPFYRGIEGFGDFLFMPVRMNTRFVGVIGVRLEAEGKMEVNRWLAQQLILLQELSSIILERHELAVTENRLTIINEQNRIADEMHDSVSQSLFGIVYAAHSLKQTWRELSEEELEEQIDLIKDSATMVAKELRKTIHSLSSKKSGGQNWLGTVRSHLSTISRLNGVEIDFKVSGDDYGLPYHYQKALFRMISETTGNAIRHGKAKLVRVEMALRPELIKLSVTDNGTGFDMDSAAAKETEGGLGMPNMHYLTKSLGGEISISSTIGTGTQVELSIPVGVLEYK</sequence>
<accession>A0A1B1MVT2</accession>
<dbReference type="SUPFAM" id="SSF55874">
    <property type="entry name" value="ATPase domain of HSP90 chaperone/DNA topoisomerase II/histidine kinase"/>
    <property type="match status" value="1"/>
</dbReference>
<evidence type="ECO:0000256" key="9">
    <source>
        <dbReference type="ARBA" id="ARBA00022679"/>
    </source>
</evidence>
<keyword evidence="7" id="KW-0963">Cytoplasm</keyword>
<evidence type="ECO:0000256" key="16">
    <source>
        <dbReference type="ARBA" id="ARBA00023014"/>
    </source>
</evidence>
<keyword evidence="19" id="KW-0472">Membrane</keyword>
<evidence type="ECO:0000256" key="6">
    <source>
        <dbReference type="ARBA" id="ARBA00022485"/>
    </source>
</evidence>
<evidence type="ECO:0000256" key="18">
    <source>
        <dbReference type="ARBA" id="ARBA00030800"/>
    </source>
</evidence>
<proteinExistence type="predicted"/>
<feature type="transmembrane region" description="Helical" evidence="19">
    <location>
        <begin position="12"/>
        <end position="30"/>
    </location>
</feature>
<keyword evidence="8" id="KW-0597">Phosphoprotein</keyword>
<evidence type="ECO:0000256" key="13">
    <source>
        <dbReference type="ARBA" id="ARBA00022840"/>
    </source>
</evidence>
<dbReference type="GO" id="GO:0051539">
    <property type="term" value="F:4 iron, 4 sulfur cluster binding"/>
    <property type="evidence" value="ECO:0007669"/>
    <property type="project" value="UniProtKB-KW"/>
</dbReference>
<dbReference type="InterPro" id="IPR011712">
    <property type="entry name" value="Sig_transdc_His_kin_sub3_dim/P"/>
</dbReference>
<evidence type="ECO:0000259" key="20">
    <source>
        <dbReference type="PROSITE" id="PS50109"/>
    </source>
</evidence>
<comment type="cofactor">
    <cofactor evidence="2">
        <name>[4Fe-4S] cluster</name>
        <dbReference type="ChEBI" id="CHEBI:49883"/>
    </cofactor>
</comment>
<evidence type="ECO:0000313" key="21">
    <source>
        <dbReference type="EMBL" id="ANS73290.1"/>
    </source>
</evidence>
<dbReference type="EC" id="2.7.13.3" evidence="4"/>
<dbReference type="GO" id="GO:0016020">
    <property type="term" value="C:membrane"/>
    <property type="evidence" value="ECO:0007669"/>
    <property type="project" value="InterPro"/>
</dbReference>
<evidence type="ECO:0000256" key="5">
    <source>
        <dbReference type="ARBA" id="ARBA00017322"/>
    </source>
</evidence>
<reference evidence="21 22" key="1">
    <citation type="submission" date="2016-01" db="EMBL/GenBank/DDBJ databases">
        <title>Complete Genome Sequence of Paenibacillus yonginensis DCY84, a novel Plant Growth-Promoting Bacteria with Elicitation of Induced Systemic Resistance.</title>
        <authorList>
            <person name="Kim Y.J."/>
            <person name="Yang D.C."/>
            <person name="Sukweenadhi J."/>
        </authorList>
    </citation>
    <scope>NUCLEOTIDE SEQUENCE [LARGE SCALE GENOMIC DNA]</scope>
    <source>
        <strain evidence="21 22">DCY84</strain>
    </source>
</reference>
<evidence type="ECO:0000256" key="19">
    <source>
        <dbReference type="SAM" id="Phobius"/>
    </source>
</evidence>
<evidence type="ECO:0000256" key="11">
    <source>
        <dbReference type="ARBA" id="ARBA00022741"/>
    </source>
</evidence>
<keyword evidence="12 21" id="KW-0418">Kinase</keyword>
<keyword evidence="6" id="KW-0004">4Fe-4S</keyword>
<dbReference type="PROSITE" id="PS50109">
    <property type="entry name" value="HIS_KIN"/>
    <property type="match status" value="1"/>
</dbReference>
<keyword evidence="15" id="KW-0902">Two-component regulatory system</keyword>
<name>A0A1B1MVT2_9BACL</name>
<dbReference type="CDD" id="cd16917">
    <property type="entry name" value="HATPase_UhpB-NarQ-NarX-like"/>
    <property type="match status" value="1"/>
</dbReference>
<evidence type="ECO:0000256" key="15">
    <source>
        <dbReference type="ARBA" id="ARBA00023012"/>
    </source>
</evidence>
<dbReference type="InterPro" id="IPR003594">
    <property type="entry name" value="HATPase_dom"/>
</dbReference>
<dbReference type="InterPro" id="IPR036890">
    <property type="entry name" value="HATPase_C_sf"/>
</dbReference>
<dbReference type="SMART" id="SM00387">
    <property type="entry name" value="HATPase_c"/>
    <property type="match status" value="1"/>
</dbReference>
<feature type="transmembrane region" description="Helical" evidence="19">
    <location>
        <begin position="69"/>
        <end position="87"/>
    </location>
</feature>
<dbReference type="STRING" id="1462996.AWM70_00745"/>
<comment type="catalytic activity">
    <reaction evidence="1">
        <text>ATP + protein L-histidine = ADP + protein N-phospho-L-histidine.</text>
        <dbReference type="EC" id="2.7.13.3"/>
    </reaction>
</comment>
<protein>
    <recommendedName>
        <fullName evidence="5">Oxygen sensor histidine kinase NreB</fullName>
        <ecNumber evidence="4">2.7.13.3</ecNumber>
    </recommendedName>
    <alternativeName>
        <fullName evidence="18">Nitrogen regulation protein B</fullName>
    </alternativeName>
</protein>
<keyword evidence="13" id="KW-0067">ATP-binding</keyword>
<keyword evidence="9" id="KW-0808">Transferase</keyword>
<dbReference type="AlphaFoldDB" id="A0A1B1MVT2"/>
<feature type="transmembrane region" description="Helical" evidence="19">
    <location>
        <begin position="107"/>
        <end position="131"/>
    </location>
</feature>
<dbReference type="Gene3D" id="3.30.565.10">
    <property type="entry name" value="Histidine kinase-like ATPase, C-terminal domain"/>
    <property type="match status" value="1"/>
</dbReference>
<comment type="subcellular location">
    <subcellularLocation>
        <location evidence="3">Cytoplasm</location>
    </subcellularLocation>
</comment>
<dbReference type="GO" id="GO:0046872">
    <property type="term" value="F:metal ion binding"/>
    <property type="evidence" value="ECO:0007669"/>
    <property type="project" value="UniProtKB-KW"/>
</dbReference>
<evidence type="ECO:0000256" key="2">
    <source>
        <dbReference type="ARBA" id="ARBA00001966"/>
    </source>
</evidence>
<dbReference type="Pfam" id="PF02518">
    <property type="entry name" value="HATPase_c"/>
    <property type="match status" value="1"/>
</dbReference>
<organism evidence="21 22">
    <name type="scientific">Paenibacillus yonginensis</name>
    <dbReference type="NCBI Taxonomy" id="1462996"/>
    <lineage>
        <taxon>Bacteria</taxon>
        <taxon>Bacillati</taxon>
        <taxon>Bacillota</taxon>
        <taxon>Bacilli</taxon>
        <taxon>Bacillales</taxon>
        <taxon>Paenibacillaceae</taxon>
        <taxon>Paenibacillus</taxon>
    </lineage>
</organism>
<dbReference type="EMBL" id="CP014167">
    <property type="protein sequence ID" value="ANS73290.1"/>
    <property type="molecule type" value="Genomic_DNA"/>
</dbReference>
<evidence type="ECO:0000256" key="17">
    <source>
        <dbReference type="ARBA" id="ARBA00024827"/>
    </source>
</evidence>
<dbReference type="PRINTS" id="PR00344">
    <property type="entry name" value="BCTRLSENSOR"/>
</dbReference>
<evidence type="ECO:0000256" key="7">
    <source>
        <dbReference type="ARBA" id="ARBA00022490"/>
    </source>
</evidence>
<evidence type="ECO:0000256" key="4">
    <source>
        <dbReference type="ARBA" id="ARBA00012438"/>
    </source>
</evidence>
<keyword evidence="19" id="KW-1133">Transmembrane helix</keyword>